<keyword evidence="2" id="KW-1185">Reference proteome</keyword>
<dbReference type="Proteomes" id="UP000807504">
    <property type="component" value="Unassembled WGS sequence"/>
</dbReference>
<gene>
    <name evidence="1" type="ORF">HNY73_021285</name>
</gene>
<reference evidence="1" key="1">
    <citation type="journal article" date="2020" name="bioRxiv">
        <title>Chromosome-level reference genome of the European wasp spider Argiope bruennichi: a resource for studies on range expansion and evolutionary adaptation.</title>
        <authorList>
            <person name="Sheffer M.M."/>
            <person name="Hoppe A."/>
            <person name="Krehenwinkel H."/>
            <person name="Uhl G."/>
            <person name="Kuss A.W."/>
            <person name="Jensen L."/>
            <person name="Jensen C."/>
            <person name="Gillespie R.G."/>
            <person name="Hoff K.J."/>
            <person name="Prost S."/>
        </authorList>
    </citation>
    <scope>NUCLEOTIDE SEQUENCE</scope>
</reference>
<dbReference type="AlphaFoldDB" id="A0A8T0EAG9"/>
<sequence>MADGVLDVLYASLENHFETIDMALVSKCNMNMSEGTSQDALGELKIAITKSFERLQSVNCRKACEESLAALVTRPSYAEVVSPSRGGFVNKFTKQSSSYCQRY</sequence>
<accession>A0A8T0EAG9</accession>
<comment type="caution">
    <text evidence="1">The sequence shown here is derived from an EMBL/GenBank/DDBJ whole genome shotgun (WGS) entry which is preliminary data.</text>
</comment>
<organism evidence="1 2">
    <name type="scientific">Argiope bruennichi</name>
    <name type="common">Wasp spider</name>
    <name type="synonym">Aranea bruennichi</name>
    <dbReference type="NCBI Taxonomy" id="94029"/>
    <lineage>
        <taxon>Eukaryota</taxon>
        <taxon>Metazoa</taxon>
        <taxon>Ecdysozoa</taxon>
        <taxon>Arthropoda</taxon>
        <taxon>Chelicerata</taxon>
        <taxon>Arachnida</taxon>
        <taxon>Araneae</taxon>
        <taxon>Araneomorphae</taxon>
        <taxon>Entelegynae</taxon>
        <taxon>Araneoidea</taxon>
        <taxon>Araneidae</taxon>
        <taxon>Argiope</taxon>
    </lineage>
</organism>
<dbReference type="EMBL" id="JABXBU010002230">
    <property type="protein sequence ID" value="KAF8768468.1"/>
    <property type="molecule type" value="Genomic_DNA"/>
</dbReference>
<name>A0A8T0EAG9_ARGBR</name>
<protein>
    <submittedName>
        <fullName evidence="1">Uncharacterized protein</fullName>
    </submittedName>
</protein>
<evidence type="ECO:0000313" key="2">
    <source>
        <dbReference type="Proteomes" id="UP000807504"/>
    </source>
</evidence>
<reference evidence="1" key="2">
    <citation type="submission" date="2020-06" db="EMBL/GenBank/DDBJ databases">
        <authorList>
            <person name="Sheffer M."/>
        </authorList>
    </citation>
    <scope>NUCLEOTIDE SEQUENCE</scope>
</reference>
<evidence type="ECO:0000313" key="1">
    <source>
        <dbReference type="EMBL" id="KAF8768468.1"/>
    </source>
</evidence>
<proteinExistence type="predicted"/>